<reference evidence="1" key="2">
    <citation type="submission" date="2021-04" db="EMBL/GenBank/DDBJ databases">
        <authorList>
            <person name="Gilroy R."/>
        </authorList>
    </citation>
    <scope>NUCLEOTIDE SEQUENCE</scope>
    <source>
        <strain evidence="1">3436</strain>
    </source>
</reference>
<feature type="non-terminal residue" evidence="1">
    <location>
        <position position="94"/>
    </location>
</feature>
<dbReference type="Proteomes" id="UP000824031">
    <property type="component" value="Unassembled WGS sequence"/>
</dbReference>
<protein>
    <submittedName>
        <fullName evidence="1">Uncharacterized protein</fullName>
    </submittedName>
</protein>
<evidence type="ECO:0000313" key="1">
    <source>
        <dbReference type="EMBL" id="HIZ48624.1"/>
    </source>
</evidence>
<dbReference type="EMBL" id="DXBO01000119">
    <property type="protein sequence ID" value="HIZ48624.1"/>
    <property type="molecule type" value="Genomic_DNA"/>
</dbReference>
<accession>A0A9D2JHA3</accession>
<comment type="caution">
    <text evidence="1">The sequence shown here is derived from an EMBL/GenBank/DDBJ whole genome shotgun (WGS) entry which is preliminary data.</text>
</comment>
<sequence length="94" mass="10929">MGISEREAMRESLLEDVQTEIEMAREGQIPPSWQYDSVQELKRAVAKHWITEQEYSDLCAQFEAAVRSTRQITDQEYDRQIVADSAGNTLFCWN</sequence>
<organism evidence="1 2">
    <name type="scientific">Candidatus Gemmiger excrementavium</name>
    <dbReference type="NCBI Taxonomy" id="2838608"/>
    <lineage>
        <taxon>Bacteria</taxon>
        <taxon>Bacillati</taxon>
        <taxon>Bacillota</taxon>
        <taxon>Clostridia</taxon>
        <taxon>Eubacteriales</taxon>
        <taxon>Gemmiger</taxon>
    </lineage>
</organism>
<gene>
    <name evidence="1" type="ORF">H9810_07905</name>
</gene>
<evidence type="ECO:0000313" key="2">
    <source>
        <dbReference type="Proteomes" id="UP000824031"/>
    </source>
</evidence>
<proteinExistence type="predicted"/>
<dbReference type="AlphaFoldDB" id="A0A9D2JHA3"/>
<reference evidence="1" key="1">
    <citation type="journal article" date="2021" name="PeerJ">
        <title>Extensive microbial diversity within the chicken gut microbiome revealed by metagenomics and culture.</title>
        <authorList>
            <person name="Gilroy R."/>
            <person name="Ravi A."/>
            <person name="Getino M."/>
            <person name="Pursley I."/>
            <person name="Horton D.L."/>
            <person name="Alikhan N.F."/>
            <person name="Baker D."/>
            <person name="Gharbi K."/>
            <person name="Hall N."/>
            <person name="Watson M."/>
            <person name="Adriaenssens E.M."/>
            <person name="Foster-Nyarko E."/>
            <person name="Jarju S."/>
            <person name="Secka A."/>
            <person name="Antonio M."/>
            <person name="Oren A."/>
            <person name="Chaudhuri R.R."/>
            <person name="La Ragione R."/>
            <person name="Hildebrand F."/>
            <person name="Pallen M.J."/>
        </authorList>
    </citation>
    <scope>NUCLEOTIDE SEQUENCE</scope>
    <source>
        <strain evidence="1">3436</strain>
    </source>
</reference>
<name>A0A9D2JHA3_9FIRM</name>